<keyword evidence="3" id="KW-0812">Transmembrane</keyword>
<dbReference type="InterPro" id="IPR020904">
    <property type="entry name" value="Sc_DH/Rdtase_CS"/>
</dbReference>
<dbReference type="Gene3D" id="3.40.50.720">
    <property type="entry name" value="NAD(P)-binding Rossmann-like Domain"/>
    <property type="match status" value="1"/>
</dbReference>
<dbReference type="Proteomes" id="UP000076420">
    <property type="component" value="Unassembled WGS sequence"/>
</dbReference>
<dbReference type="STRING" id="6526.A0A2C9JG97"/>
<evidence type="ECO:0000313" key="5">
    <source>
        <dbReference type="Proteomes" id="UP000076420"/>
    </source>
</evidence>
<dbReference type="KEGG" id="bgt:106069363"/>
<dbReference type="VEuPathDB" id="VectorBase:BGLB002085"/>
<dbReference type="EnsemblMetazoa" id="BGLB002085-RB">
    <property type="protein sequence ID" value="BGLB002085-PB"/>
    <property type="gene ID" value="BGLB002085"/>
</dbReference>
<dbReference type="PRINTS" id="PR00080">
    <property type="entry name" value="SDRFAMILY"/>
</dbReference>
<dbReference type="PANTHER" id="PTHR43313:SF50">
    <property type="entry name" value="GH26015P"/>
    <property type="match status" value="1"/>
</dbReference>
<dbReference type="GO" id="GO:0008202">
    <property type="term" value="P:steroid metabolic process"/>
    <property type="evidence" value="ECO:0007669"/>
    <property type="project" value="TreeGrafter"/>
</dbReference>
<evidence type="ECO:0000256" key="1">
    <source>
        <dbReference type="ARBA" id="ARBA00023002"/>
    </source>
</evidence>
<dbReference type="PRINTS" id="PR00081">
    <property type="entry name" value="GDHRDH"/>
</dbReference>
<evidence type="ECO:0000313" key="4">
    <source>
        <dbReference type="EnsemblMetazoa" id="BGLB002085-PB"/>
    </source>
</evidence>
<comment type="similarity">
    <text evidence="2">Belongs to the short-chain dehydrogenases/reductases (SDR) family.</text>
</comment>
<dbReference type="GO" id="GO:0016491">
    <property type="term" value="F:oxidoreductase activity"/>
    <property type="evidence" value="ECO:0007669"/>
    <property type="project" value="UniProtKB-KW"/>
</dbReference>
<gene>
    <name evidence="4" type="primary">106069363</name>
</gene>
<evidence type="ECO:0000256" key="2">
    <source>
        <dbReference type="RuleBase" id="RU000363"/>
    </source>
</evidence>
<keyword evidence="3" id="KW-1133">Transmembrane helix</keyword>
<dbReference type="PROSITE" id="PS00061">
    <property type="entry name" value="ADH_SHORT"/>
    <property type="match status" value="1"/>
</dbReference>
<dbReference type="AlphaFoldDB" id="A0A2C9JG97"/>
<protein>
    <submittedName>
        <fullName evidence="4">Uncharacterized protein</fullName>
    </submittedName>
</protein>
<feature type="transmembrane region" description="Helical" evidence="3">
    <location>
        <begin position="6"/>
        <end position="23"/>
    </location>
</feature>
<dbReference type="OrthoDB" id="5296at2759"/>
<proteinExistence type="inferred from homology"/>
<dbReference type="SUPFAM" id="SSF51735">
    <property type="entry name" value="NAD(P)-binding Rossmann-fold domains"/>
    <property type="match status" value="1"/>
</dbReference>
<dbReference type="RefSeq" id="XP_013084829.2">
    <property type="nucleotide sequence ID" value="XM_013229375.2"/>
</dbReference>
<name>A0A2C9JG97_BIOGL</name>
<organism evidence="4 5">
    <name type="scientific">Biomphalaria glabrata</name>
    <name type="common">Bloodfluke planorb</name>
    <name type="synonym">Freshwater snail</name>
    <dbReference type="NCBI Taxonomy" id="6526"/>
    <lineage>
        <taxon>Eukaryota</taxon>
        <taxon>Metazoa</taxon>
        <taxon>Spiralia</taxon>
        <taxon>Lophotrochozoa</taxon>
        <taxon>Mollusca</taxon>
        <taxon>Gastropoda</taxon>
        <taxon>Heterobranchia</taxon>
        <taxon>Euthyneura</taxon>
        <taxon>Panpulmonata</taxon>
        <taxon>Hygrophila</taxon>
        <taxon>Lymnaeoidea</taxon>
        <taxon>Planorbidae</taxon>
        <taxon>Biomphalaria</taxon>
    </lineage>
</organism>
<keyword evidence="1" id="KW-0560">Oxidoreductase</keyword>
<evidence type="ECO:0000256" key="3">
    <source>
        <dbReference type="SAM" id="Phobius"/>
    </source>
</evidence>
<sequence length="308" mass="34615">MLYVLIVFAIITYYALDWLLNYFRIAKFQGKYVLITGCDSGFGQALALRLDALGFNVLAGCLTHNGSLFLSEKCSSNLNTFLLDVTKPESIENALQVIKTKLPENEGLWGLVNNAGILGPMGCLELCSIDDYQKVFSVNLYGTIEMTRNFLPLLRKSGNGRVVNMSSILGRFAFSGGPYTISKQGVESYSDTLRREVYKQNIRVSIIEPTGFRTNLMQDKMVDEMQTLYENATEEVKIALGQDFLRKYKTTILKAKDSCLPNLDPVLDAIVHAITAIFPRNRYLVGVSELYCTLFAYLPDWITDKILK</sequence>
<reference evidence="4" key="1">
    <citation type="submission" date="2020-05" db="UniProtKB">
        <authorList>
            <consortium name="EnsemblMetazoa"/>
        </authorList>
    </citation>
    <scope>IDENTIFICATION</scope>
    <source>
        <strain evidence="4">BB02</strain>
    </source>
</reference>
<dbReference type="Pfam" id="PF00106">
    <property type="entry name" value="adh_short"/>
    <property type="match status" value="1"/>
</dbReference>
<accession>A0A2C9JG97</accession>
<dbReference type="InterPro" id="IPR002347">
    <property type="entry name" value="SDR_fam"/>
</dbReference>
<keyword evidence="3" id="KW-0472">Membrane</keyword>
<dbReference type="InterPro" id="IPR036291">
    <property type="entry name" value="NAD(P)-bd_dom_sf"/>
</dbReference>
<dbReference type="VEuPathDB" id="VectorBase:BGLAX_047884"/>
<dbReference type="PANTHER" id="PTHR43313">
    <property type="entry name" value="SHORT-CHAIN DEHYDROGENASE/REDUCTASE FAMILY 9C"/>
    <property type="match status" value="1"/>
</dbReference>